<keyword evidence="4" id="KW-1015">Disulfide bond</keyword>
<dbReference type="Gene3D" id="3.40.30.10">
    <property type="entry name" value="Glutaredoxin"/>
    <property type="match status" value="1"/>
</dbReference>
<feature type="domain" description="Thioredoxin" evidence="6">
    <location>
        <begin position="69"/>
        <end position="235"/>
    </location>
</feature>
<dbReference type="SUPFAM" id="SSF52833">
    <property type="entry name" value="Thioredoxin-like"/>
    <property type="match status" value="1"/>
</dbReference>
<evidence type="ECO:0000256" key="3">
    <source>
        <dbReference type="PIRSR" id="PIRSR603782-1"/>
    </source>
</evidence>
<dbReference type="CDD" id="cd02968">
    <property type="entry name" value="SCO"/>
    <property type="match status" value="1"/>
</dbReference>
<protein>
    <recommendedName>
        <fullName evidence="6">Thioredoxin domain-containing protein</fullName>
    </recommendedName>
</protein>
<dbReference type="PANTHER" id="PTHR12151:SF25">
    <property type="entry name" value="LINALOOL DEHYDRATASE_ISOMERASE DOMAIN-CONTAINING PROTEIN"/>
    <property type="match status" value="1"/>
</dbReference>
<accession>W6M4E1</accession>
<reference evidence="7" key="2">
    <citation type="submission" date="2014-03" db="EMBL/GenBank/DDBJ databases">
        <title>Candidatus Competibacter-lineage genomes retrieved from metagenomes reveal functional metabolic diversity.</title>
        <authorList>
            <person name="McIlroy S.J."/>
            <person name="Albertsen M."/>
            <person name="Andresen E.K."/>
            <person name="Saunders A.M."/>
            <person name="Kristiansen R."/>
            <person name="Stokholm-Bjerregaard M."/>
            <person name="Nielsen K.L."/>
            <person name="Nielsen P.H."/>
        </authorList>
    </citation>
    <scope>NUCLEOTIDE SEQUENCE</scope>
    <source>
        <strain evidence="7">Run_A_D11</strain>
    </source>
</reference>
<dbReference type="InterPro" id="IPR036249">
    <property type="entry name" value="Thioredoxin-like_sf"/>
</dbReference>
<feature type="transmembrane region" description="Helical" evidence="5">
    <location>
        <begin position="32"/>
        <end position="55"/>
    </location>
</feature>
<feature type="binding site" evidence="3">
    <location>
        <position position="107"/>
    </location>
    <ligand>
        <name>Cu cation</name>
        <dbReference type="ChEBI" id="CHEBI:23378"/>
    </ligand>
</feature>
<gene>
    <name evidence="7" type="ORF">BN873_340082</name>
</gene>
<keyword evidence="3" id="KW-0479">Metal-binding</keyword>
<dbReference type="GO" id="GO:0046872">
    <property type="term" value="F:metal ion binding"/>
    <property type="evidence" value="ECO:0007669"/>
    <property type="project" value="UniProtKB-KW"/>
</dbReference>
<feature type="disulfide bond" description="Redox-active" evidence="4">
    <location>
        <begin position="107"/>
        <end position="111"/>
    </location>
</feature>
<dbReference type="AlphaFoldDB" id="W6M4E1"/>
<keyword evidence="5" id="KW-0812">Transmembrane</keyword>
<evidence type="ECO:0000256" key="2">
    <source>
        <dbReference type="ARBA" id="ARBA00023008"/>
    </source>
</evidence>
<reference evidence="7" key="1">
    <citation type="submission" date="2013-07" db="EMBL/GenBank/DDBJ databases">
        <authorList>
            <person name="McIlroy S."/>
        </authorList>
    </citation>
    <scope>NUCLEOTIDE SEQUENCE [LARGE SCALE GENOMIC DNA]</scope>
    <source>
        <strain evidence="7">Run_A_D11</strain>
    </source>
</reference>
<dbReference type="InterPro" id="IPR013766">
    <property type="entry name" value="Thioredoxin_domain"/>
</dbReference>
<proteinExistence type="inferred from homology"/>
<dbReference type="InterPro" id="IPR003782">
    <property type="entry name" value="SCO1/SenC"/>
</dbReference>
<dbReference type="FunFam" id="3.40.30.10:FF:000013">
    <property type="entry name" value="Blast:Protein SCO1 homolog, mitochondrial"/>
    <property type="match status" value="1"/>
</dbReference>
<comment type="similarity">
    <text evidence="1">Belongs to the SCO1/2 family.</text>
</comment>
<evidence type="ECO:0000313" key="7">
    <source>
        <dbReference type="EMBL" id="CDI02706.1"/>
    </source>
</evidence>
<dbReference type="Pfam" id="PF02630">
    <property type="entry name" value="SCO1-SenC"/>
    <property type="match status" value="1"/>
</dbReference>
<comment type="caution">
    <text evidence="7">The sequence shown here is derived from an EMBL/GenBank/DDBJ whole genome shotgun (WGS) entry which is preliminary data.</text>
</comment>
<feature type="binding site" evidence="3">
    <location>
        <position position="199"/>
    </location>
    <ligand>
        <name>Cu cation</name>
        <dbReference type="ChEBI" id="CHEBI:23378"/>
    </ligand>
</feature>
<keyword evidence="5" id="KW-1133">Transmembrane helix</keyword>
<keyword evidence="8" id="KW-1185">Reference proteome</keyword>
<dbReference type="OrthoDB" id="9790194at2"/>
<dbReference type="EMBL" id="CBTJ020000041">
    <property type="protein sequence ID" value="CDI02706.1"/>
    <property type="molecule type" value="Genomic_DNA"/>
</dbReference>
<evidence type="ECO:0000256" key="1">
    <source>
        <dbReference type="ARBA" id="ARBA00010996"/>
    </source>
</evidence>
<dbReference type="PANTHER" id="PTHR12151">
    <property type="entry name" value="ELECTRON TRANSPORT PROTIN SCO1/SENC FAMILY MEMBER"/>
    <property type="match status" value="1"/>
</dbReference>
<evidence type="ECO:0000259" key="6">
    <source>
        <dbReference type="PROSITE" id="PS51352"/>
    </source>
</evidence>
<organism evidence="7 8">
    <name type="scientific">Candidatus Competibacter denitrificans Run_A_D11</name>
    <dbReference type="NCBI Taxonomy" id="1400863"/>
    <lineage>
        <taxon>Bacteria</taxon>
        <taxon>Pseudomonadati</taxon>
        <taxon>Pseudomonadota</taxon>
        <taxon>Gammaproteobacteria</taxon>
        <taxon>Candidatus Competibacteraceae</taxon>
        <taxon>Candidatus Competibacter</taxon>
    </lineage>
</organism>
<keyword evidence="5" id="KW-0472">Membrane</keyword>
<keyword evidence="2 3" id="KW-0186">Copper</keyword>
<name>W6M4E1_9GAMM</name>
<evidence type="ECO:0000313" key="8">
    <source>
        <dbReference type="Proteomes" id="UP000035760"/>
    </source>
</evidence>
<feature type="binding site" evidence="3">
    <location>
        <position position="111"/>
    </location>
    <ligand>
        <name>Cu cation</name>
        <dbReference type="ChEBI" id="CHEBI:23378"/>
    </ligand>
</feature>
<dbReference type="STRING" id="1400863.BN873_340082"/>
<evidence type="ECO:0000256" key="5">
    <source>
        <dbReference type="SAM" id="Phobius"/>
    </source>
</evidence>
<evidence type="ECO:0000256" key="4">
    <source>
        <dbReference type="PIRSR" id="PIRSR603782-2"/>
    </source>
</evidence>
<dbReference type="PROSITE" id="PS51352">
    <property type="entry name" value="THIOREDOXIN_2"/>
    <property type="match status" value="1"/>
</dbReference>
<sequence>MLAKQSWPVGLKGRSSVIALLRRRNMTQRATMIGLVLVGVLALAGGWGLGVWLFGERTAPAPEISGIYLRDFQPLDQFRLTHHSGQPFTGADLRGQWSFLYFGYSFCPDVCPLTLAEMDRLQKVLAAQGADQETAYLFISVDPQRDTPERLSEYVRFFNPKFQGVTGPDGELERLAKPLRVFYQRGSNPEKTSNYTVDHTSTITLIDPTGRPRAIFTPPQNPEQMAADFIKIRQAAP</sequence>
<dbReference type="Proteomes" id="UP000035760">
    <property type="component" value="Unassembled WGS sequence"/>
</dbReference>